<evidence type="ECO:0000259" key="1">
    <source>
        <dbReference type="PROSITE" id="PS50887"/>
    </source>
</evidence>
<dbReference type="InterPro" id="IPR029787">
    <property type="entry name" value="Nucleotide_cyclase"/>
</dbReference>
<dbReference type="Proteomes" id="UP000017081">
    <property type="component" value="Unassembled WGS sequence"/>
</dbReference>
<dbReference type="Gene3D" id="3.30.70.270">
    <property type="match status" value="1"/>
</dbReference>
<dbReference type="Pfam" id="PF00990">
    <property type="entry name" value="GGDEF"/>
    <property type="match status" value="1"/>
</dbReference>
<evidence type="ECO:0000313" key="2">
    <source>
        <dbReference type="EMBL" id="ERT69452.1"/>
    </source>
</evidence>
<dbReference type="AlphaFoldDB" id="U7VCK2"/>
<keyword evidence="3" id="KW-1185">Reference proteome</keyword>
<dbReference type="STRING" id="1319815.HMPREF0202_00649"/>
<proteinExistence type="predicted"/>
<accession>U7VCK2</accession>
<dbReference type="PATRIC" id="fig|1319815.3.peg.620"/>
<organism evidence="2 3">
    <name type="scientific">Cetobacterium somerae ATCC BAA-474</name>
    <dbReference type="NCBI Taxonomy" id="1319815"/>
    <lineage>
        <taxon>Bacteria</taxon>
        <taxon>Fusobacteriati</taxon>
        <taxon>Fusobacteriota</taxon>
        <taxon>Fusobacteriia</taxon>
        <taxon>Fusobacteriales</taxon>
        <taxon>Fusobacteriaceae</taxon>
        <taxon>Cetobacterium</taxon>
    </lineage>
</organism>
<evidence type="ECO:0000313" key="3">
    <source>
        <dbReference type="Proteomes" id="UP000017081"/>
    </source>
</evidence>
<dbReference type="InterPro" id="IPR050469">
    <property type="entry name" value="Diguanylate_Cyclase"/>
</dbReference>
<protein>
    <recommendedName>
        <fullName evidence="1">GGDEF domain-containing protein</fullName>
    </recommendedName>
</protein>
<dbReference type="PANTHER" id="PTHR45138">
    <property type="entry name" value="REGULATORY COMPONENTS OF SENSORY TRANSDUCTION SYSTEM"/>
    <property type="match status" value="1"/>
</dbReference>
<dbReference type="InterPro" id="IPR000160">
    <property type="entry name" value="GGDEF_dom"/>
</dbReference>
<dbReference type="Gene3D" id="3.30.450.20">
    <property type="entry name" value="PAS domain"/>
    <property type="match status" value="1"/>
</dbReference>
<dbReference type="InterPro" id="IPR043128">
    <property type="entry name" value="Rev_trsase/Diguanyl_cyclase"/>
</dbReference>
<dbReference type="SUPFAM" id="SSF55073">
    <property type="entry name" value="Nucleotide cyclase"/>
    <property type="match status" value="1"/>
</dbReference>
<dbReference type="EMBL" id="AXZF01000023">
    <property type="protein sequence ID" value="ERT69452.1"/>
    <property type="molecule type" value="Genomic_DNA"/>
</dbReference>
<dbReference type="RefSeq" id="WP_023050195.1">
    <property type="nucleotide sequence ID" value="NZ_CP173063.2"/>
</dbReference>
<dbReference type="GO" id="GO:0052621">
    <property type="term" value="F:diguanylate cyclase activity"/>
    <property type="evidence" value="ECO:0007669"/>
    <property type="project" value="TreeGrafter"/>
</dbReference>
<name>U7VCK2_9FUSO</name>
<comment type="caution">
    <text evidence="2">The sequence shown here is derived from an EMBL/GenBank/DDBJ whole genome shotgun (WGS) entry which is preliminary data.</text>
</comment>
<gene>
    <name evidence="2" type="ORF">HMPREF0202_00649</name>
</gene>
<dbReference type="HOGENOM" id="CLU_920395_0_0_0"/>
<feature type="domain" description="GGDEF" evidence="1">
    <location>
        <begin position="180"/>
        <end position="302"/>
    </location>
</feature>
<dbReference type="PROSITE" id="PS50887">
    <property type="entry name" value="GGDEF"/>
    <property type="match status" value="1"/>
</dbReference>
<sequence length="302" mass="34677">MLDGLQSIFNTLSTGVVVLNNKAEVKFLNKYMMSIMKKKHLKNQQLGELFGNLFTCIHTEDSNQRCGETENCPECPLRKSLGEVSKASQIVVFEKEFYLSEEQQKLKKFFGISMKPVVDSDEGEVLIEVFPIKHDKVSEFYLYYQNIDEVNKKVYRDVLTGLYNRNFYEEKISKIYNNMEHLSVILLDIDNFKSLNDTKGHIEGDKILKALSKIIKETIHSESYAIRMGGDEFLILVKKTKEEALNLAKIILSEFETFNKSVSIGVAEKKIELKTINDLYKKADMALYTAKKNGKGTIVTNY</sequence>
<dbReference type="GO" id="GO:1902201">
    <property type="term" value="P:negative regulation of bacterial-type flagellum-dependent cell motility"/>
    <property type="evidence" value="ECO:0007669"/>
    <property type="project" value="TreeGrafter"/>
</dbReference>
<dbReference type="CDD" id="cd01949">
    <property type="entry name" value="GGDEF"/>
    <property type="match status" value="1"/>
</dbReference>
<dbReference type="eggNOG" id="COG3706">
    <property type="taxonomic scope" value="Bacteria"/>
</dbReference>
<dbReference type="GO" id="GO:0043709">
    <property type="term" value="P:cell adhesion involved in single-species biofilm formation"/>
    <property type="evidence" value="ECO:0007669"/>
    <property type="project" value="TreeGrafter"/>
</dbReference>
<reference evidence="2 3" key="1">
    <citation type="submission" date="2013-08" db="EMBL/GenBank/DDBJ databases">
        <authorList>
            <person name="Weinstock G."/>
            <person name="Sodergren E."/>
            <person name="Wylie T."/>
            <person name="Fulton L."/>
            <person name="Fulton R."/>
            <person name="Fronick C."/>
            <person name="O'Laughlin M."/>
            <person name="Godfrey J."/>
            <person name="Miner T."/>
            <person name="Herter B."/>
            <person name="Appelbaum E."/>
            <person name="Cordes M."/>
            <person name="Lek S."/>
            <person name="Wollam A."/>
            <person name="Pepin K.H."/>
            <person name="Palsikar V.B."/>
            <person name="Mitreva M."/>
            <person name="Wilson R.K."/>
        </authorList>
    </citation>
    <scope>NUCLEOTIDE SEQUENCE [LARGE SCALE GENOMIC DNA]</scope>
    <source>
        <strain evidence="2 3">ATCC BAA-474</strain>
    </source>
</reference>
<dbReference type="GO" id="GO:0005886">
    <property type="term" value="C:plasma membrane"/>
    <property type="evidence" value="ECO:0007669"/>
    <property type="project" value="TreeGrafter"/>
</dbReference>
<dbReference type="SMART" id="SM00267">
    <property type="entry name" value="GGDEF"/>
    <property type="match status" value="1"/>
</dbReference>
<dbReference type="NCBIfam" id="TIGR00254">
    <property type="entry name" value="GGDEF"/>
    <property type="match status" value="1"/>
</dbReference>
<dbReference type="PANTHER" id="PTHR45138:SF9">
    <property type="entry name" value="DIGUANYLATE CYCLASE DGCM-RELATED"/>
    <property type="match status" value="1"/>
</dbReference>